<dbReference type="PROSITE" id="PS51352">
    <property type="entry name" value="THIOREDOXIN_2"/>
    <property type="match status" value="1"/>
</dbReference>
<dbReference type="PANTHER" id="PTHR42852">
    <property type="entry name" value="THIOL:DISULFIDE INTERCHANGE PROTEIN DSBE"/>
    <property type="match status" value="1"/>
</dbReference>
<feature type="domain" description="Thioredoxin" evidence="5">
    <location>
        <begin position="25"/>
        <end position="160"/>
    </location>
</feature>
<organism evidence="6 7">
    <name type="scientific">Tunturiibacter lichenicola</name>
    <dbReference type="NCBI Taxonomy" id="2051959"/>
    <lineage>
        <taxon>Bacteria</taxon>
        <taxon>Pseudomonadati</taxon>
        <taxon>Acidobacteriota</taxon>
        <taxon>Terriglobia</taxon>
        <taxon>Terriglobales</taxon>
        <taxon>Acidobacteriaceae</taxon>
        <taxon>Tunturiibacter</taxon>
    </lineage>
</organism>
<keyword evidence="4" id="KW-0676">Redox-active center</keyword>
<sequence>MRRLLMSAVLGSLLAAGCDRGSHPGNIDKPAPQFVMGDGTRTVDLSRLRGRVVVLNLWATWCAPCIEELPSLLALEKQMPELAIVAVSMDQDPDVYKRFLVDHHVDLLTVRDEDQKVNALYGTVQIPETYIIDKQGVLRRKFIGAQVWTSPEITSYLSKM</sequence>
<keyword evidence="2" id="KW-0201">Cytochrome c-type biogenesis</keyword>
<dbReference type="Gene3D" id="3.40.30.10">
    <property type="entry name" value="Glutaredoxin"/>
    <property type="match status" value="1"/>
</dbReference>
<dbReference type="InterPro" id="IPR000866">
    <property type="entry name" value="AhpC/TSA"/>
</dbReference>
<protein>
    <submittedName>
        <fullName evidence="6">Thiol-disulfide isomerase/thioredoxin</fullName>
    </submittedName>
</protein>
<dbReference type="InterPro" id="IPR036249">
    <property type="entry name" value="Thioredoxin-like_sf"/>
</dbReference>
<dbReference type="GO" id="GO:0016491">
    <property type="term" value="F:oxidoreductase activity"/>
    <property type="evidence" value="ECO:0007669"/>
    <property type="project" value="InterPro"/>
</dbReference>
<dbReference type="InterPro" id="IPR013766">
    <property type="entry name" value="Thioredoxin_domain"/>
</dbReference>
<dbReference type="PANTHER" id="PTHR42852:SF6">
    <property type="entry name" value="THIOL:DISULFIDE INTERCHANGE PROTEIN DSBE"/>
    <property type="match status" value="1"/>
</dbReference>
<gene>
    <name evidence="6" type="ORF">HDF08_001308</name>
</gene>
<dbReference type="PROSITE" id="PS51257">
    <property type="entry name" value="PROKAR_LIPOPROTEIN"/>
    <property type="match status" value="1"/>
</dbReference>
<evidence type="ECO:0000256" key="2">
    <source>
        <dbReference type="ARBA" id="ARBA00022748"/>
    </source>
</evidence>
<reference evidence="6 7" key="1">
    <citation type="submission" date="2020-07" db="EMBL/GenBank/DDBJ databases">
        <title>Genomic Encyclopedia of Type Strains, Phase IV (KMG-V): Genome sequencing to study the core and pangenomes of soil and plant-associated prokaryotes.</title>
        <authorList>
            <person name="Whitman W."/>
        </authorList>
    </citation>
    <scope>NUCLEOTIDE SEQUENCE [LARGE SCALE GENOMIC DNA]</scope>
    <source>
        <strain evidence="6 7">M8UP22</strain>
    </source>
</reference>
<name>A0A852VD82_9BACT</name>
<comment type="caution">
    <text evidence="6">The sequence shown here is derived from an EMBL/GenBank/DDBJ whole genome shotgun (WGS) entry which is preliminary data.</text>
</comment>
<dbReference type="GO" id="GO:0016209">
    <property type="term" value="F:antioxidant activity"/>
    <property type="evidence" value="ECO:0007669"/>
    <property type="project" value="InterPro"/>
</dbReference>
<dbReference type="SUPFAM" id="SSF52833">
    <property type="entry name" value="Thioredoxin-like"/>
    <property type="match status" value="1"/>
</dbReference>
<evidence type="ECO:0000313" key="7">
    <source>
        <dbReference type="Proteomes" id="UP000564385"/>
    </source>
</evidence>
<dbReference type="EMBL" id="JACCCU010000001">
    <property type="protein sequence ID" value="NYF89241.1"/>
    <property type="molecule type" value="Genomic_DNA"/>
</dbReference>
<dbReference type="CDD" id="cd02966">
    <property type="entry name" value="TlpA_like_family"/>
    <property type="match status" value="1"/>
</dbReference>
<dbReference type="GO" id="GO:0030313">
    <property type="term" value="C:cell envelope"/>
    <property type="evidence" value="ECO:0007669"/>
    <property type="project" value="UniProtKB-SubCell"/>
</dbReference>
<keyword evidence="6" id="KW-0413">Isomerase</keyword>
<comment type="subcellular location">
    <subcellularLocation>
        <location evidence="1">Cell envelope</location>
    </subcellularLocation>
</comment>
<dbReference type="InterPro" id="IPR050553">
    <property type="entry name" value="Thioredoxin_ResA/DsbE_sf"/>
</dbReference>
<evidence type="ECO:0000313" key="6">
    <source>
        <dbReference type="EMBL" id="NYF89241.1"/>
    </source>
</evidence>
<accession>A0A852VD82</accession>
<evidence type="ECO:0000256" key="1">
    <source>
        <dbReference type="ARBA" id="ARBA00004196"/>
    </source>
</evidence>
<keyword evidence="3" id="KW-1015">Disulfide bond</keyword>
<dbReference type="AlphaFoldDB" id="A0A852VD82"/>
<dbReference type="Proteomes" id="UP000564385">
    <property type="component" value="Unassembled WGS sequence"/>
</dbReference>
<proteinExistence type="predicted"/>
<evidence type="ECO:0000256" key="3">
    <source>
        <dbReference type="ARBA" id="ARBA00023157"/>
    </source>
</evidence>
<evidence type="ECO:0000259" key="5">
    <source>
        <dbReference type="PROSITE" id="PS51352"/>
    </source>
</evidence>
<dbReference type="GO" id="GO:0016853">
    <property type="term" value="F:isomerase activity"/>
    <property type="evidence" value="ECO:0007669"/>
    <property type="project" value="UniProtKB-KW"/>
</dbReference>
<evidence type="ECO:0000256" key="4">
    <source>
        <dbReference type="ARBA" id="ARBA00023284"/>
    </source>
</evidence>
<dbReference type="GO" id="GO:0017004">
    <property type="term" value="P:cytochrome complex assembly"/>
    <property type="evidence" value="ECO:0007669"/>
    <property type="project" value="UniProtKB-KW"/>
</dbReference>
<dbReference type="Pfam" id="PF00578">
    <property type="entry name" value="AhpC-TSA"/>
    <property type="match status" value="1"/>
</dbReference>